<dbReference type="AlphaFoldDB" id="A0A2P8Q1X4"/>
<feature type="region of interest" description="Disordered" evidence="1">
    <location>
        <begin position="174"/>
        <end position="211"/>
    </location>
</feature>
<dbReference type="EMBL" id="PYBJ01000019">
    <property type="protein sequence ID" value="PSM40240.1"/>
    <property type="molecule type" value="Genomic_DNA"/>
</dbReference>
<name>A0A2P8Q1X4_9ACTN</name>
<protein>
    <submittedName>
        <fullName evidence="2">Uncharacterized protein</fullName>
    </submittedName>
</protein>
<organism evidence="2 3">
    <name type="scientific">Streptomyces dioscori</name>
    <dbReference type="NCBI Taxonomy" id="2109333"/>
    <lineage>
        <taxon>Bacteria</taxon>
        <taxon>Bacillati</taxon>
        <taxon>Actinomycetota</taxon>
        <taxon>Actinomycetes</taxon>
        <taxon>Kitasatosporales</taxon>
        <taxon>Streptomycetaceae</taxon>
        <taxon>Streptomyces</taxon>
        <taxon>Streptomyces aurantiacus group</taxon>
    </lineage>
</organism>
<proteinExistence type="predicted"/>
<gene>
    <name evidence="2" type="ORF">C6Y14_26335</name>
</gene>
<sequence>MRPAVPYEAAPGHWSHLTENCAWQLEKTPGDVLATRTRYFWLPAEKNGGKGAVRLSTTITVHRTALDAAWEQARMLEEALGCREQVLRPGERLTNLYSYAFGQGEGGNADLDDSLLETGECRSETRGGPYPYFWRQAALGPVVMSASACGGEGRTTDEVQTLVRDSLVRVVVRTEKEIGRDKAPDEGPGAGPDTGSGTEPGTPEPGTKGGS</sequence>
<evidence type="ECO:0000313" key="3">
    <source>
        <dbReference type="Proteomes" id="UP000240429"/>
    </source>
</evidence>
<keyword evidence="3" id="KW-1185">Reference proteome</keyword>
<dbReference type="Proteomes" id="UP000240429">
    <property type="component" value="Unassembled WGS sequence"/>
</dbReference>
<reference evidence="2 3" key="1">
    <citation type="submission" date="2018-03" db="EMBL/GenBank/DDBJ databases">
        <title>Streptomyces dioscori sp. nov., a novel endophytic actinobacterium isolated from bulbil of Dioscorea bulbifera L.</title>
        <authorList>
            <person name="Zhikuan W."/>
        </authorList>
    </citation>
    <scope>NUCLEOTIDE SEQUENCE [LARGE SCALE GENOMIC DNA]</scope>
    <source>
        <strain evidence="2 3">A217</strain>
    </source>
</reference>
<evidence type="ECO:0000256" key="1">
    <source>
        <dbReference type="SAM" id="MobiDB-lite"/>
    </source>
</evidence>
<feature type="compositionally biased region" description="Basic and acidic residues" evidence="1">
    <location>
        <begin position="174"/>
        <end position="185"/>
    </location>
</feature>
<comment type="caution">
    <text evidence="2">The sequence shown here is derived from an EMBL/GenBank/DDBJ whole genome shotgun (WGS) entry which is preliminary data.</text>
</comment>
<evidence type="ECO:0000313" key="2">
    <source>
        <dbReference type="EMBL" id="PSM40240.1"/>
    </source>
</evidence>
<accession>A0A2P8Q1X4</accession>
<feature type="compositionally biased region" description="Low complexity" evidence="1">
    <location>
        <begin position="195"/>
        <end position="211"/>
    </location>
</feature>